<organism evidence="1 2">
    <name type="scientific">Candidatus Paenalcaligenes intestinipullorum</name>
    <dbReference type="NCBI Taxonomy" id="2838718"/>
    <lineage>
        <taxon>Bacteria</taxon>
        <taxon>Pseudomonadati</taxon>
        <taxon>Pseudomonadota</taxon>
        <taxon>Betaproteobacteria</taxon>
        <taxon>Burkholderiales</taxon>
        <taxon>Alcaligenaceae</taxon>
        <taxon>Paenalcaligenes</taxon>
    </lineage>
</organism>
<protein>
    <recommendedName>
        <fullName evidence="3">FAD-binding protein</fullName>
    </recommendedName>
</protein>
<dbReference type="Proteomes" id="UP000823889">
    <property type="component" value="Unassembled WGS sequence"/>
</dbReference>
<dbReference type="SUPFAM" id="SSF56176">
    <property type="entry name" value="FAD-binding/transporter-associated domain-like"/>
    <property type="match status" value="1"/>
</dbReference>
<evidence type="ECO:0000313" key="1">
    <source>
        <dbReference type="EMBL" id="HJD43488.1"/>
    </source>
</evidence>
<dbReference type="InterPro" id="IPR036318">
    <property type="entry name" value="FAD-bd_PCMH-like_sf"/>
</dbReference>
<reference evidence="1" key="1">
    <citation type="journal article" date="2021" name="PeerJ">
        <title>Extensive microbial diversity within the chicken gut microbiome revealed by metagenomics and culture.</title>
        <authorList>
            <person name="Gilroy R."/>
            <person name="Ravi A."/>
            <person name="Getino M."/>
            <person name="Pursley I."/>
            <person name="Horton D.L."/>
            <person name="Alikhan N.F."/>
            <person name="Baker D."/>
            <person name="Gharbi K."/>
            <person name="Hall N."/>
            <person name="Watson M."/>
            <person name="Adriaenssens E.M."/>
            <person name="Foster-Nyarko E."/>
            <person name="Jarju S."/>
            <person name="Secka A."/>
            <person name="Antonio M."/>
            <person name="Oren A."/>
            <person name="Chaudhuri R.R."/>
            <person name="La Ragione R."/>
            <person name="Hildebrand F."/>
            <person name="Pallen M.J."/>
        </authorList>
    </citation>
    <scope>NUCLEOTIDE SEQUENCE</scope>
    <source>
        <strain evidence="1">9264</strain>
    </source>
</reference>
<name>A0A9D2U938_9BURK</name>
<dbReference type="AlphaFoldDB" id="A0A9D2U938"/>
<proteinExistence type="predicted"/>
<evidence type="ECO:0008006" key="3">
    <source>
        <dbReference type="Google" id="ProtNLM"/>
    </source>
</evidence>
<comment type="caution">
    <text evidence="1">The sequence shown here is derived from an EMBL/GenBank/DDBJ whole genome shotgun (WGS) entry which is preliminary data.</text>
</comment>
<dbReference type="EMBL" id="DWUQ01000008">
    <property type="protein sequence ID" value="HJD43488.1"/>
    <property type="molecule type" value="Genomic_DNA"/>
</dbReference>
<dbReference type="GO" id="GO:0050660">
    <property type="term" value="F:flavin adenine dinucleotide binding"/>
    <property type="evidence" value="ECO:0007669"/>
    <property type="project" value="InterPro"/>
</dbReference>
<sequence length="309" mass="34092">MQPSPSRRAFLSGRRSALSNWEQFVLALKARVQGELSSDPNQEAQLHWQPVSAAEVHFALSLCRRFDIQCHTVGIAPPLNEPDMPTLWVDPSAGLNQVQALETEGPLWFVQPGCTMQQLVDVGLTAFAKLPAELTVAGWVLDRRWQAWGNGHTRFSGVVHASLLMDDGTVSSLGPFGARNSKPLNTPRLRQLVPELFQLSVTSGNQACFLADTWRGRYRLDALQPALGSELNLAHLVLGSGGDLGWLEWLVIDERLLALSEPLGLANVFDAKPVDADSALAVRWSELDAHIKQLFDPDYRFSFPLQALL</sequence>
<gene>
    <name evidence="1" type="ORF">H9906_00475</name>
</gene>
<accession>A0A9D2U938</accession>
<reference evidence="1" key="2">
    <citation type="submission" date="2021-04" db="EMBL/GenBank/DDBJ databases">
        <authorList>
            <person name="Gilroy R."/>
        </authorList>
    </citation>
    <scope>NUCLEOTIDE SEQUENCE</scope>
    <source>
        <strain evidence="1">9264</strain>
    </source>
</reference>
<evidence type="ECO:0000313" key="2">
    <source>
        <dbReference type="Proteomes" id="UP000823889"/>
    </source>
</evidence>